<sequence>MFTPPGYTTTRGCHKSHVRGLSPLGRWRCSGQHQGMPPHCDSLDGPVVTAAKAALTDDNVELILPYVPESAEDEVRAAFERTRAAQAEGGHYTHEVADLYFFDTVVRLHRAGEGAPYTGLKPEGLDVGPVIPLAERAIEKRSIDELHAFLSGELRRQLQERLDRIDALSAAVTTAERREHVESVLGLQVYSHHLYKAMRRNPHER</sequence>
<proteinExistence type="predicted"/>
<dbReference type="HOGENOM" id="CLU_102544_0_0_11"/>
<keyword evidence="2" id="KW-1185">Reference proteome</keyword>
<dbReference type="Proteomes" id="UP000009159">
    <property type="component" value="Chromosome"/>
</dbReference>
<dbReference type="EMBL" id="CP000511">
    <property type="protein sequence ID" value="ABM12332.1"/>
    <property type="molecule type" value="Genomic_DNA"/>
</dbReference>
<evidence type="ECO:0000313" key="2">
    <source>
        <dbReference type="Proteomes" id="UP000009159"/>
    </source>
</evidence>
<dbReference type="Pfam" id="PF20046">
    <property type="entry name" value="DUF6448"/>
    <property type="match status" value="1"/>
</dbReference>
<gene>
    <name evidence="1" type="ordered locus">Mvan_1500</name>
</gene>
<dbReference type="KEGG" id="mva:Mvan_1500"/>
<dbReference type="AlphaFoldDB" id="A1T582"/>
<protein>
    <submittedName>
        <fullName evidence="1">Uncharacterized protein</fullName>
    </submittedName>
</protein>
<organism evidence="1 2">
    <name type="scientific">Mycolicibacterium vanbaalenii (strain DSM 7251 / JCM 13017 / BCRC 16820 / KCTC 9966 / NRRL B-24157 / PYR-1)</name>
    <name type="common">Mycobacterium vanbaalenii</name>
    <dbReference type="NCBI Taxonomy" id="350058"/>
    <lineage>
        <taxon>Bacteria</taxon>
        <taxon>Bacillati</taxon>
        <taxon>Actinomycetota</taxon>
        <taxon>Actinomycetes</taxon>
        <taxon>Mycobacteriales</taxon>
        <taxon>Mycobacteriaceae</taxon>
        <taxon>Mycolicibacterium</taxon>
    </lineage>
</organism>
<accession>A1T582</accession>
<dbReference type="InterPro" id="IPR045613">
    <property type="entry name" value="DUF6448"/>
</dbReference>
<name>A1T582_MYCVP</name>
<evidence type="ECO:0000313" key="1">
    <source>
        <dbReference type="EMBL" id="ABM12332.1"/>
    </source>
</evidence>
<reference evidence="1" key="1">
    <citation type="submission" date="2006-12" db="EMBL/GenBank/DDBJ databases">
        <title>Complete sequence of Mycobacterium vanbaalenii PYR-1.</title>
        <authorList>
            <consortium name="US DOE Joint Genome Institute"/>
            <person name="Copeland A."/>
            <person name="Lucas S."/>
            <person name="Lapidus A."/>
            <person name="Barry K."/>
            <person name="Detter J.C."/>
            <person name="Glavina del Rio T."/>
            <person name="Hammon N."/>
            <person name="Israni S."/>
            <person name="Dalin E."/>
            <person name="Tice H."/>
            <person name="Pitluck S."/>
            <person name="Singan V."/>
            <person name="Schmutz J."/>
            <person name="Larimer F."/>
            <person name="Land M."/>
            <person name="Hauser L."/>
            <person name="Kyrpides N."/>
            <person name="Anderson I.J."/>
            <person name="Miller C."/>
            <person name="Richardson P."/>
        </authorList>
    </citation>
    <scope>NUCLEOTIDE SEQUENCE [LARGE SCALE GENOMIC DNA]</scope>
    <source>
        <strain evidence="1">PYR-1</strain>
    </source>
</reference>
<dbReference type="eggNOG" id="ENOG5031KIR">
    <property type="taxonomic scope" value="Bacteria"/>
</dbReference>